<dbReference type="AlphaFoldDB" id="A0AAE0WSA6"/>
<dbReference type="SMART" id="SM00320">
    <property type="entry name" value="WD40"/>
    <property type="match status" value="6"/>
</dbReference>
<evidence type="ECO:0000313" key="8">
    <source>
        <dbReference type="EMBL" id="KAK3676913.1"/>
    </source>
</evidence>
<feature type="repeat" description="WD" evidence="7">
    <location>
        <begin position="182"/>
        <end position="223"/>
    </location>
</feature>
<organism evidence="8 9">
    <name type="scientific">Recurvomyces mirabilis</name>
    <dbReference type="NCBI Taxonomy" id="574656"/>
    <lineage>
        <taxon>Eukaryota</taxon>
        <taxon>Fungi</taxon>
        <taxon>Dikarya</taxon>
        <taxon>Ascomycota</taxon>
        <taxon>Pezizomycotina</taxon>
        <taxon>Dothideomycetes</taxon>
        <taxon>Dothideomycetidae</taxon>
        <taxon>Mycosphaerellales</taxon>
        <taxon>Teratosphaeriaceae</taxon>
        <taxon>Recurvomyces</taxon>
    </lineage>
</organism>
<keyword evidence="9" id="KW-1185">Reference proteome</keyword>
<dbReference type="PROSITE" id="PS50082">
    <property type="entry name" value="WD_REPEATS_2"/>
    <property type="match status" value="4"/>
</dbReference>
<accession>A0AAE0WSA6</accession>
<feature type="repeat" description="WD" evidence="7">
    <location>
        <begin position="76"/>
        <end position="117"/>
    </location>
</feature>
<dbReference type="Pfam" id="PF00400">
    <property type="entry name" value="WD40"/>
    <property type="match status" value="4"/>
</dbReference>
<evidence type="ECO:0000256" key="3">
    <source>
        <dbReference type="ARBA" id="ARBA00022737"/>
    </source>
</evidence>
<reference evidence="8" key="1">
    <citation type="submission" date="2023-07" db="EMBL/GenBank/DDBJ databases">
        <title>Black Yeasts Isolated from many extreme environments.</title>
        <authorList>
            <person name="Coleine C."/>
            <person name="Stajich J.E."/>
            <person name="Selbmann L."/>
        </authorList>
    </citation>
    <scope>NUCLEOTIDE SEQUENCE</scope>
    <source>
        <strain evidence="8">CCFEE 5485</strain>
    </source>
</reference>
<dbReference type="PROSITE" id="PS50294">
    <property type="entry name" value="WD_REPEATS_REGION"/>
    <property type="match status" value="3"/>
</dbReference>
<evidence type="ECO:0000256" key="4">
    <source>
        <dbReference type="ARBA" id="ARBA00023187"/>
    </source>
</evidence>
<evidence type="ECO:0000256" key="7">
    <source>
        <dbReference type="PROSITE-ProRule" id="PRU00221"/>
    </source>
</evidence>
<gene>
    <name evidence="8" type="ORF">LTR78_003117</name>
</gene>
<evidence type="ECO:0000256" key="5">
    <source>
        <dbReference type="ARBA" id="ARBA00038394"/>
    </source>
</evidence>
<sequence>MDFAFQRQDETAISETTKIVPLTCHGHSRPITHLSFSSLLANNPSSGASQFYIITACKDNNPMLRDGLTGDWIGTFIGHKGAVWSARLSDDATLAATGSADFSAKVWDTFTGETLATLQHNHIVRAVAFPPGIRTGVVATGGMEKKLRVWDLGAAVVGTPGGTVNGVNGTGNTMTPSYEIGEGEHQGAIKSIVWTRDPNILVTAADDKKIRWWDLRNRACIATYDIDALPTSCELNSGLDDTPHGTLSVAAGKNIYFFSGSQPGQLLKHIKTDREVASVALNGAQRRFVTGSPSDTWVHVWDYDLERELETGRGHHGPVWTTGFSPDGMLYATGSEDGTVKMWKFAGGAYGLWR</sequence>
<evidence type="ECO:0000313" key="9">
    <source>
        <dbReference type="Proteomes" id="UP001274830"/>
    </source>
</evidence>
<dbReference type="InterPro" id="IPR036322">
    <property type="entry name" value="WD40_repeat_dom_sf"/>
</dbReference>
<dbReference type="GO" id="GO:0003723">
    <property type="term" value="F:RNA binding"/>
    <property type="evidence" value="ECO:0007669"/>
    <property type="project" value="TreeGrafter"/>
</dbReference>
<keyword evidence="2" id="KW-0507">mRNA processing</keyword>
<comment type="caution">
    <text evidence="8">The sequence shown here is derived from an EMBL/GenBank/DDBJ whole genome shotgun (WGS) entry which is preliminary data.</text>
</comment>
<dbReference type="GO" id="GO:0032797">
    <property type="term" value="C:SMN complex"/>
    <property type="evidence" value="ECO:0007669"/>
    <property type="project" value="TreeGrafter"/>
</dbReference>
<name>A0AAE0WSA6_9PEZI</name>
<dbReference type="GO" id="GO:0000387">
    <property type="term" value="P:spliceosomal snRNP assembly"/>
    <property type="evidence" value="ECO:0007669"/>
    <property type="project" value="TreeGrafter"/>
</dbReference>
<dbReference type="SUPFAM" id="SSF50978">
    <property type="entry name" value="WD40 repeat-like"/>
    <property type="match status" value="1"/>
</dbReference>
<dbReference type="InterPro" id="IPR020472">
    <property type="entry name" value="WD40_PAC1"/>
</dbReference>
<dbReference type="InterPro" id="IPR001680">
    <property type="entry name" value="WD40_rpt"/>
</dbReference>
<dbReference type="Proteomes" id="UP001274830">
    <property type="component" value="Unassembled WGS sequence"/>
</dbReference>
<dbReference type="InterPro" id="IPR015943">
    <property type="entry name" value="WD40/YVTN_repeat-like_dom_sf"/>
</dbReference>
<keyword evidence="1 7" id="KW-0853">WD repeat</keyword>
<dbReference type="Gene3D" id="2.130.10.10">
    <property type="entry name" value="YVTN repeat-like/Quinoprotein amine dehydrogenase"/>
    <property type="match status" value="2"/>
</dbReference>
<comment type="similarity">
    <text evidence="5">Belongs to the WD repeat STRAP family.</text>
</comment>
<proteinExistence type="inferred from homology"/>
<evidence type="ECO:0000256" key="2">
    <source>
        <dbReference type="ARBA" id="ARBA00022664"/>
    </source>
</evidence>
<evidence type="ECO:0000256" key="1">
    <source>
        <dbReference type="ARBA" id="ARBA00022574"/>
    </source>
</evidence>
<dbReference type="PANTHER" id="PTHR19877">
    <property type="entry name" value="EUKARYOTIC TRANSLATION INITIATION FACTOR 3 SUBUNIT I"/>
    <property type="match status" value="1"/>
</dbReference>
<keyword evidence="3" id="KW-0677">Repeat</keyword>
<feature type="repeat" description="WD" evidence="7">
    <location>
        <begin position="117"/>
        <end position="152"/>
    </location>
</feature>
<evidence type="ECO:0000256" key="6">
    <source>
        <dbReference type="ARBA" id="ARBA00040390"/>
    </source>
</evidence>
<keyword evidence="4" id="KW-0508">mRNA splicing</keyword>
<dbReference type="PRINTS" id="PR00320">
    <property type="entry name" value="GPROTEINBRPT"/>
</dbReference>
<dbReference type="EMBL" id="JAUTXT010000008">
    <property type="protein sequence ID" value="KAK3676913.1"/>
    <property type="molecule type" value="Genomic_DNA"/>
</dbReference>
<protein>
    <recommendedName>
        <fullName evidence="6">Serine-threonine kinase receptor-associated protein</fullName>
    </recommendedName>
</protein>
<feature type="repeat" description="WD" evidence="7">
    <location>
        <begin position="312"/>
        <end position="344"/>
    </location>
</feature>
<dbReference type="PANTHER" id="PTHR19877:SF13">
    <property type="entry name" value="SERINE-THREONINE KINASE RECEPTOR-ASSOCIATED PROTEIN"/>
    <property type="match status" value="1"/>
</dbReference>